<evidence type="ECO:0000256" key="1">
    <source>
        <dbReference type="ARBA" id="ARBA00004123"/>
    </source>
</evidence>
<evidence type="ECO:0000256" key="4">
    <source>
        <dbReference type="ARBA" id="ARBA00023242"/>
    </source>
</evidence>
<dbReference type="Pfam" id="PF07011">
    <property type="entry name" value="Elf4"/>
    <property type="match status" value="1"/>
</dbReference>
<dbReference type="EMBL" id="LGRX02029687">
    <property type="protein sequence ID" value="KAK3246569.1"/>
    <property type="molecule type" value="Genomic_DNA"/>
</dbReference>
<evidence type="ECO:0000259" key="5">
    <source>
        <dbReference type="Pfam" id="PF07011"/>
    </source>
</evidence>
<organism evidence="6 7">
    <name type="scientific">Cymbomonas tetramitiformis</name>
    <dbReference type="NCBI Taxonomy" id="36881"/>
    <lineage>
        <taxon>Eukaryota</taxon>
        <taxon>Viridiplantae</taxon>
        <taxon>Chlorophyta</taxon>
        <taxon>Pyramimonadophyceae</taxon>
        <taxon>Pyramimonadales</taxon>
        <taxon>Pyramimonadaceae</taxon>
        <taxon>Cymbomonas</taxon>
    </lineage>
</organism>
<dbReference type="PANTHER" id="PTHR33469:SF16">
    <property type="entry name" value="PROTEIN ELF4-LIKE 4"/>
    <property type="match status" value="1"/>
</dbReference>
<evidence type="ECO:0000256" key="3">
    <source>
        <dbReference type="ARBA" id="ARBA00023108"/>
    </source>
</evidence>
<comment type="similarity">
    <text evidence="2">Belongs to the EARLY FLOWERING 4 family.</text>
</comment>
<dbReference type="InterPro" id="IPR040462">
    <property type="entry name" value="EARLY_FLOWERING_4"/>
</dbReference>
<keyword evidence="4" id="KW-0539">Nucleus</keyword>
<feature type="domain" description="Protein EARLY FLOWERING 4" evidence="5">
    <location>
        <begin position="11"/>
        <end position="84"/>
    </location>
</feature>
<comment type="subcellular location">
    <subcellularLocation>
        <location evidence="1">Nucleus</location>
    </subcellularLocation>
</comment>
<dbReference type="GO" id="GO:0042753">
    <property type="term" value="P:positive regulation of circadian rhythm"/>
    <property type="evidence" value="ECO:0007669"/>
    <property type="project" value="InterPro"/>
</dbReference>
<dbReference type="GO" id="GO:0005634">
    <property type="term" value="C:nucleus"/>
    <property type="evidence" value="ECO:0007669"/>
    <property type="project" value="UniProtKB-SubCell"/>
</dbReference>
<accession>A0AAE0C2E7</accession>
<evidence type="ECO:0000256" key="2">
    <source>
        <dbReference type="ARBA" id="ARBA00009514"/>
    </source>
</evidence>
<name>A0AAE0C2E7_9CHLO</name>
<proteinExistence type="inferred from homology"/>
<evidence type="ECO:0000313" key="6">
    <source>
        <dbReference type="EMBL" id="KAK3246569.1"/>
    </source>
</evidence>
<comment type="caution">
    <text evidence="6">The sequence shown here is derived from an EMBL/GenBank/DDBJ whole genome shotgun (WGS) entry which is preliminary data.</text>
</comment>
<dbReference type="InterPro" id="IPR009741">
    <property type="entry name" value="EARLY_FLOWERING_4_dom"/>
</dbReference>
<reference evidence="6 7" key="1">
    <citation type="journal article" date="2015" name="Genome Biol. Evol.">
        <title>Comparative Genomics of a Bacterivorous Green Alga Reveals Evolutionary Causalities and Consequences of Phago-Mixotrophic Mode of Nutrition.</title>
        <authorList>
            <person name="Burns J.A."/>
            <person name="Paasch A."/>
            <person name="Narechania A."/>
            <person name="Kim E."/>
        </authorList>
    </citation>
    <scope>NUCLEOTIDE SEQUENCE [LARGE SCALE GENOMIC DNA]</scope>
    <source>
        <strain evidence="6 7">PLY_AMNH</strain>
    </source>
</reference>
<keyword evidence="7" id="KW-1185">Reference proteome</keyword>
<dbReference type="Proteomes" id="UP001190700">
    <property type="component" value="Unassembled WGS sequence"/>
</dbReference>
<dbReference type="AlphaFoldDB" id="A0AAE0C2E7"/>
<gene>
    <name evidence="6" type="ORF">CYMTET_43899</name>
</gene>
<dbReference type="PANTHER" id="PTHR33469">
    <property type="entry name" value="PROTEIN ELF4-LIKE 4"/>
    <property type="match status" value="1"/>
</dbReference>
<evidence type="ECO:0000313" key="7">
    <source>
        <dbReference type="Proteomes" id="UP001190700"/>
    </source>
</evidence>
<keyword evidence="3" id="KW-0090">Biological rhythms</keyword>
<protein>
    <submittedName>
        <fullName evidence="6">DUF1313 domain-containing protein</fullName>
    </submittedName>
</protein>
<dbReference type="GO" id="GO:0048511">
    <property type="term" value="P:rhythmic process"/>
    <property type="evidence" value="ECO:0007669"/>
    <property type="project" value="UniProtKB-KW"/>
</dbReference>
<sequence length="94" mass="10346">MENGVLGSTAAQVWQSSCDSVHAVQVILDRNKLLVNEINANHDSRSPEDLKRNVVLIRELNTNINKVVELYKDLSSVFLNTVAKPQPYPTGAAS</sequence>